<reference evidence="1 2" key="1">
    <citation type="submission" date="2020-08" db="EMBL/GenBank/DDBJ databases">
        <title>Functional genomics of gut bacteria from endangered species of beetles.</title>
        <authorList>
            <person name="Carlos-Shanley C."/>
        </authorList>
    </citation>
    <scope>NUCLEOTIDE SEQUENCE [LARGE SCALE GENOMIC DNA]</scope>
    <source>
        <strain evidence="1 2">S00179</strain>
    </source>
</reference>
<sequence>MTTALTLARQPHVTRSTLANGEIITDAEYDAVYNRLLESVYVASEILLAAGDGAVAILSEDGVAIGVCKYQGQLQPVLLEMFETSKTGEDLEPLFFHQGAYLENPEVEEDALEELKAWVDAWIAAPVIARLDDPQALNHAGRHYELWLENFLAQRGKEEDSGPSFG</sequence>
<dbReference type="AlphaFoldDB" id="A0A7W7KQT7"/>
<evidence type="ECO:0000313" key="1">
    <source>
        <dbReference type="EMBL" id="MBB4866788.1"/>
    </source>
</evidence>
<proteinExistence type="predicted"/>
<name>A0A7W7KQT7_PSENT</name>
<accession>A0A7W7KQT7</accession>
<comment type="caution">
    <text evidence="1">The sequence shown here is derived from an EMBL/GenBank/DDBJ whole genome shotgun (WGS) entry which is preliminary data.</text>
</comment>
<gene>
    <name evidence="1" type="ORF">HNP46_005695</name>
</gene>
<dbReference type="Proteomes" id="UP000566995">
    <property type="component" value="Unassembled WGS sequence"/>
</dbReference>
<evidence type="ECO:0000313" key="2">
    <source>
        <dbReference type="Proteomes" id="UP000566995"/>
    </source>
</evidence>
<dbReference type="EMBL" id="JACHLI010000032">
    <property type="protein sequence ID" value="MBB4866788.1"/>
    <property type="molecule type" value="Genomic_DNA"/>
</dbReference>
<organism evidence="1 2">
    <name type="scientific">Pseudomonas nitroreducens</name>
    <dbReference type="NCBI Taxonomy" id="46680"/>
    <lineage>
        <taxon>Bacteria</taxon>
        <taxon>Pseudomonadati</taxon>
        <taxon>Pseudomonadota</taxon>
        <taxon>Gammaproteobacteria</taxon>
        <taxon>Pseudomonadales</taxon>
        <taxon>Pseudomonadaceae</taxon>
        <taxon>Pseudomonas</taxon>
    </lineage>
</organism>
<dbReference type="RefSeq" id="WP_184595619.1">
    <property type="nucleotide sequence ID" value="NZ_JACHLI010000032.1"/>
</dbReference>
<protein>
    <submittedName>
        <fullName evidence="1">Uncharacterized protein</fullName>
    </submittedName>
</protein>